<keyword evidence="5" id="KW-0874">Quinone</keyword>
<dbReference type="InterPro" id="IPR010096">
    <property type="entry name" value="NADH-Q_OxRdtase_suN/2"/>
</dbReference>
<dbReference type="NCBIfam" id="TIGR01770">
    <property type="entry name" value="NDH_I_N"/>
    <property type="match status" value="1"/>
</dbReference>
<feature type="transmembrane region" description="Helical" evidence="5">
    <location>
        <begin position="160"/>
        <end position="181"/>
    </location>
</feature>
<keyword evidence="5" id="KW-1003">Cell membrane</keyword>
<keyword evidence="2 5" id="KW-0812">Transmembrane</keyword>
<organism evidence="8 9">
    <name type="scientific">candidate division CSSED10-310 bacterium</name>
    <dbReference type="NCBI Taxonomy" id="2855610"/>
    <lineage>
        <taxon>Bacteria</taxon>
        <taxon>Bacteria division CSSED10-310</taxon>
    </lineage>
</organism>
<comment type="catalytic activity">
    <reaction evidence="5">
        <text>a quinone + NADH + 5 H(+)(in) = a quinol + NAD(+) + 4 H(+)(out)</text>
        <dbReference type="Rhea" id="RHEA:57888"/>
        <dbReference type="ChEBI" id="CHEBI:15378"/>
        <dbReference type="ChEBI" id="CHEBI:24646"/>
        <dbReference type="ChEBI" id="CHEBI:57540"/>
        <dbReference type="ChEBI" id="CHEBI:57945"/>
        <dbReference type="ChEBI" id="CHEBI:132124"/>
    </reaction>
</comment>
<feature type="transmembrane region" description="Helical" evidence="5">
    <location>
        <begin position="77"/>
        <end position="96"/>
    </location>
</feature>
<dbReference type="HAMAP" id="MF_00445">
    <property type="entry name" value="NDH1_NuoN_1"/>
    <property type="match status" value="1"/>
</dbReference>
<dbReference type="Pfam" id="PF00361">
    <property type="entry name" value="Proton_antipo_M"/>
    <property type="match status" value="1"/>
</dbReference>
<dbReference type="InterPro" id="IPR001750">
    <property type="entry name" value="ND/Mrp_TM"/>
</dbReference>
<name>A0ABV6Z355_UNCC1</name>
<evidence type="ECO:0000256" key="3">
    <source>
        <dbReference type="ARBA" id="ARBA00022989"/>
    </source>
</evidence>
<feature type="transmembrane region" description="Helical" evidence="5">
    <location>
        <begin position="309"/>
        <end position="330"/>
    </location>
</feature>
<evidence type="ECO:0000256" key="4">
    <source>
        <dbReference type="ARBA" id="ARBA00023136"/>
    </source>
</evidence>
<evidence type="ECO:0000313" key="9">
    <source>
        <dbReference type="Proteomes" id="UP001594351"/>
    </source>
</evidence>
<feature type="transmembrane region" description="Helical" evidence="5">
    <location>
        <begin position="108"/>
        <end position="125"/>
    </location>
</feature>
<comment type="subcellular location">
    <subcellularLocation>
        <location evidence="5">Cell membrane</location>
        <topology evidence="5">Multi-pass membrane protein</topology>
    </subcellularLocation>
    <subcellularLocation>
        <location evidence="1">Endomembrane system</location>
        <topology evidence="1">Multi-pass membrane protein</topology>
    </subcellularLocation>
    <subcellularLocation>
        <location evidence="6">Membrane</location>
        <topology evidence="6">Multi-pass membrane protein</topology>
    </subcellularLocation>
</comment>
<keyword evidence="5" id="KW-0830">Ubiquinone</keyword>
<evidence type="ECO:0000256" key="1">
    <source>
        <dbReference type="ARBA" id="ARBA00004127"/>
    </source>
</evidence>
<evidence type="ECO:0000313" key="8">
    <source>
        <dbReference type="EMBL" id="MFC1852895.1"/>
    </source>
</evidence>
<dbReference type="Proteomes" id="UP001594351">
    <property type="component" value="Unassembled WGS sequence"/>
</dbReference>
<feature type="transmembrane region" description="Helical" evidence="5">
    <location>
        <begin position="336"/>
        <end position="357"/>
    </location>
</feature>
<keyword evidence="5" id="KW-0813">Transport</keyword>
<keyword evidence="5" id="KW-1278">Translocase</keyword>
<feature type="transmembrane region" description="Helical" evidence="5">
    <location>
        <begin position="201"/>
        <end position="221"/>
    </location>
</feature>
<evidence type="ECO:0000256" key="2">
    <source>
        <dbReference type="ARBA" id="ARBA00022692"/>
    </source>
</evidence>
<keyword evidence="4 5" id="KW-0472">Membrane</keyword>
<gene>
    <name evidence="5" type="primary">nuoN</name>
    <name evidence="8" type="ORF">ACFL27_22070</name>
</gene>
<feature type="transmembrane region" description="Helical" evidence="5">
    <location>
        <begin position="131"/>
        <end position="148"/>
    </location>
</feature>
<evidence type="ECO:0000256" key="5">
    <source>
        <dbReference type="HAMAP-Rule" id="MF_00445"/>
    </source>
</evidence>
<feature type="transmembrane region" description="Helical" evidence="5">
    <location>
        <begin position="6"/>
        <end position="26"/>
    </location>
</feature>
<feature type="transmembrane region" description="Helical" evidence="5">
    <location>
        <begin position="242"/>
        <end position="261"/>
    </location>
</feature>
<comment type="similarity">
    <text evidence="5">Belongs to the complex I subunit 2 family.</text>
</comment>
<dbReference type="PANTHER" id="PTHR22773">
    <property type="entry name" value="NADH DEHYDROGENASE"/>
    <property type="match status" value="1"/>
</dbReference>
<evidence type="ECO:0000256" key="6">
    <source>
        <dbReference type="RuleBase" id="RU000320"/>
    </source>
</evidence>
<feature type="transmembrane region" description="Helical" evidence="5">
    <location>
        <begin position="454"/>
        <end position="475"/>
    </location>
</feature>
<sequence>MDLQQSLWLIFPEIIIIITIIVVVLAELILPPQKRHQTGWFAATGLVAAFFVTLNLFKVDTAAEFFGRMVVHDAWSLFFKLFFEISGFLIVIFSLGSKETRGKNQGEYYALLLAVIMGLIFMTSATDLVMILLAMETVGILSYVLVGFNKASSRSGEAALKYLIYGATATGVMLFGMSYLYGLTGTTNLFDIADSIAQSETGFTLTVIMLFILVGFGFKIAMAPFHMWCPDVYEGAPTPITAFLSVGPKAAGFALLLRFFFSTLTQPALDGAFTVVGTFKWPLLIAILSAFTMTVGNLSAITQSNVKRLLAYSSIAHAGYMLMGVVVLHTAGLRAILFYLIVYLFMNIGAFMVVAAIRDGIGSEEIDDYKGIGRRMPFAPIMLALFLFALTGLPPLSGFIGKFYLFFAVIDAGIYWLVTVAIINTVISLYYYARIVKAMFFDEGSQTTPVPVTPLQIIVVSISAIPTLILGIYWAPIIDFAEQSIQMLM</sequence>
<feature type="domain" description="NADH:quinone oxidoreductase/Mrp antiporter transmembrane" evidence="7">
    <location>
        <begin position="125"/>
        <end position="428"/>
    </location>
</feature>
<protein>
    <recommendedName>
        <fullName evidence="5">NADH-quinone oxidoreductase subunit N</fullName>
        <ecNumber evidence="5">7.1.1.-</ecNumber>
    </recommendedName>
    <alternativeName>
        <fullName evidence="5">NADH dehydrogenase I subunit N</fullName>
    </alternativeName>
    <alternativeName>
        <fullName evidence="5">NDH-1 subunit N</fullName>
    </alternativeName>
</protein>
<accession>A0ABV6Z355</accession>
<comment type="function">
    <text evidence="5">NDH-1 shuttles electrons from NADH, via FMN and iron-sulfur (Fe-S) centers, to quinones in the respiratory chain. The immediate electron acceptor for the enzyme in this species is believed to be ubiquinone. Couples the redox reaction to proton translocation (for every two electrons transferred, four hydrogen ions are translocated across the cytoplasmic membrane), and thus conserves the redox energy in a proton gradient.</text>
</comment>
<feature type="transmembrane region" description="Helical" evidence="5">
    <location>
        <begin position="378"/>
        <end position="397"/>
    </location>
</feature>
<dbReference type="EC" id="7.1.1.-" evidence="5"/>
<feature type="transmembrane region" description="Helical" evidence="5">
    <location>
        <begin position="403"/>
        <end position="433"/>
    </location>
</feature>
<feature type="transmembrane region" description="Helical" evidence="5">
    <location>
        <begin position="38"/>
        <end position="57"/>
    </location>
</feature>
<keyword evidence="3 5" id="KW-1133">Transmembrane helix</keyword>
<keyword evidence="5" id="KW-0520">NAD</keyword>
<reference evidence="8 9" key="1">
    <citation type="submission" date="2024-09" db="EMBL/GenBank/DDBJ databases">
        <title>Laminarin stimulates single cell rates of sulfate reduction while oxygen inhibits transcriptomic activity in coastal marine sediment.</title>
        <authorList>
            <person name="Lindsay M."/>
            <person name="Orcutt B."/>
            <person name="Emerson D."/>
            <person name="Stepanauskas R."/>
            <person name="D'Angelo T."/>
        </authorList>
    </citation>
    <scope>NUCLEOTIDE SEQUENCE [LARGE SCALE GENOMIC DNA]</scope>
    <source>
        <strain evidence="8">SAG AM-311-K15</strain>
    </source>
</reference>
<keyword evidence="9" id="KW-1185">Reference proteome</keyword>
<feature type="transmembrane region" description="Helical" evidence="5">
    <location>
        <begin position="281"/>
        <end position="302"/>
    </location>
</feature>
<evidence type="ECO:0000259" key="7">
    <source>
        <dbReference type="Pfam" id="PF00361"/>
    </source>
</evidence>
<dbReference type="EMBL" id="JBHPBY010000385">
    <property type="protein sequence ID" value="MFC1852895.1"/>
    <property type="molecule type" value="Genomic_DNA"/>
</dbReference>
<proteinExistence type="inferred from homology"/>
<comment type="subunit">
    <text evidence="5">NDH-1 is composed of 14 different subunits. Subunits NuoA, H, J, K, L, M, N constitute the membrane sector of the complex.</text>
</comment>
<comment type="caution">
    <text evidence="8">The sequence shown here is derived from an EMBL/GenBank/DDBJ whole genome shotgun (WGS) entry which is preliminary data.</text>
</comment>